<dbReference type="Proteomes" id="UP000239156">
    <property type="component" value="Unassembled WGS sequence"/>
</dbReference>
<keyword evidence="1" id="KW-0812">Transmembrane</keyword>
<evidence type="ECO:0000313" key="4">
    <source>
        <dbReference type="Proteomes" id="UP000239156"/>
    </source>
</evidence>
<dbReference type="InterPro" id="IPR004147">
    <property type="entry name" value="ABC1_dom"/>
</dbReference>
<keyword evidence="1" id="KW-1133">Transmembrane helix</keyword>
<feature type="transmembrane region" description="Helical" evidence="1">
    <location>
        <begin position="58"/>
        <end position="78"/>
    </location>
</feature>
<dbReference type="InterPro" id="IPR011009">
    <property type="entry name" value="Kinase-like_dom_sf"/>
</dbReference>
<dbReference type="VEuPathDB" id="FungiDB:PSTT_08614"/>
<dbReference type="SUPFAM" id="SSF56112">
    <property type="entry name" value="Protein kinase-like (PK-like)"/>
    <property type="match status" value="1"/>
</dbReference>
<proteinExistence type="predicted"/>
<gene>
    <name evidence="3" type="ORF">PSTT_08614</name>
</gene>
<evidence type="ECO:0000259" key="2">
    <source>
        <dbReference type="Pfam" id="PF03109"/>
    </source>
</evidence>
<evidence type="ECO:0000313" key="3">
    <source>
        <dbReference type="EMBL" id="POW06934.1"/>
    </source>
</evidence>
<feature type="non-terminal residue" evidence="3">
    <location>
        <position position="645"/>
    </location>
</feature>
<sequence length="645" mass="73142">MNKDSLILNHPSIDAGDSNIQTELPQAKLSSSSSWTITLDDSWAKRPIIIIIEPKKQLFNWSLVSIGGGTTGLLYLILSAKQPIQLTEKQIDNQITSTVTRKKKANKKSTLRSLRNSIKKNIIEPIATAARFLYLLTLFLPVLLTSPIVLLEYIELAHPRKRRKFRKDGSLITERRTTIWWYMLLVHSTQKAGPTFIKLAQWAASRTDPSQPHSVDTSKFEDIFISFDPEPLGIGAVAQVSCFFLHSVRDLNPDLLPVSYLEPKHSNEDHELTVSEISRKLTTGEIEPPIMKPIKVFGKLMESQVNLKLEGLNLIRFEENFKNRKTISFPRPLISFTTHKVLIEEFQDALPLKLFLTPGVPGPFDHRISNIGLDAFLQMLLIDNFVHADLHPGNIMVKFYKPTTKSILRTIWRRITNQADVDGGHEDSELTSSIVHRLKKIHDQKPEQWNSELNKLDQEGFQPELIFIDSGLVNELNTQNQANFLELFESIIEFDGYKAGKLMIKRCRTPSLVEEEELFSLKIQHLTTKVKSATFSLSNIRVGDVLIDVLNAVQKHHVKMEPDFINTILSILILEGIGRQLNPNLDLFQNALPILRSLGSSQINANNTSFNPASFGSVIKLWILLEARHFASIAVSDVDDMLKYD</sequence>
<keyword evidence="4" id="KW-1185">Reference proteome</keyword>
<accession>A0A2S4VBR8</accession>
<keyword evidence="1" id="KW-0472">Membrane</keyword>
<protein>
    <recommendedName>
        <fullName evidence="2">ABC1 atypical kinase-like domain-containing protein</fullName>
    </recommendedName>
</protein>
<name>A0A2S4VBR8_9BASI</name>
<dbReference type="GO" id="GO:0005739">
    <property type="term" value="C:mitochondrion"/>
    <property type="evidence" value="ECO:0007669"/>
    <property type="project" value="TreeGrafter"/>
</dbReference>
<evidence type="ECO:0000256" key="1">
    <source>
        <dbReference type="SAM" id="Phobius"/>
    </source>
</evidence>
<comment type="caution">
    <text evidence="3">The sequence shown here is derived from an EMBL/GenBank/DDBJ whole genome shotgun (WGS) entry which is preliminary data.</text>
</comment>
<dbReference type="InterPro" id="IPR052402">
    <property type="entry name" value="ADCK_kinase"/>
</dbReference>
<dbReference type="PANTHER" id="PTHR45890:SF1">
    <property type="entry name" value="AARF DOMAIN CONTAINING KINASE 2"/>
    <property type="match status" value="1"/>
</dbReference>
<dbReference type="Pfam" id="PF03109">
    <property type="entry name" value="ABC1"/>
    <property type="match status" value="1"/>
</dbReference>
<feature type="domain" description="ABC1 atypical kinase-like" evidence="2">
    <location>
        <begin position="218"/>
        <end position="398"/>
    </location>
</feature>
<dbReference type="AlphaFoldDB" id="A0A2S4VBR8"/>
<organism evidence="3 4">
    <name type="scientific">Puccinia striiformis</name>
    <dbReference type="NCBI Taxonomy" id="27350"/>
    <lineage>
        <taxon>Eukaryota</taxon>
        <taxon>Fungi</taxon>
        <taxon>Dikarya</taxon>
        <taxon>Basidiomycota</taxon>
        <taxon>Pucciniomycotina</taxon>
        <taxon>Pucciniomycetes</taxon>
        <taxon>Pucciniales</taxon>
        <taxon>Pucciniaceae</taxon>
        <taxon>Puccinia</taxon>
    </lineage>
</organism>
<reference evidence="3" key="1">
    <citation type="submission" date="2017-12" db="EMBL/GenBank/DDBJ databases">
        <title>Gene loss provides genomic basis for host adaptation in cereal stripe rust fungi.</title>
        <authorList>
            <person name="Xia C."/>
        </authorList>
    </citation>
    <scope>NUCLEOTIDE SEQUENCE [LARGE SCALE GENOMIC DNA]</scope>
    <source>
        <strain evidence="3">93-210</strain>
    </source>
</reference>
<dbReference type="PANTHER" id="PTHR45890">
    <property type="entry name" value="AARF DOMAIN CONTAINING KINASE 2 (PREDICTED)"/>
    <property type="match status" value="1"/>
</dbReference>
<feature type="transmembrane region" description="Helical" evidence="1">
    <location>
        <begin position="132"/>
        <end position="154"/>
    </location>
</feature>
<dbReference type="EMBL" id="PKSL01000080">
    <property type="protein sequence ID" value="POW06934.1"/>
    <property type="molecule type" value="Genomic_DNA"/>
</dbReference>